<dbReference type="InterPro" id="IPR001242">
    <property type="entry name" value="Condensation_dom"/>
</dbReference>
<dbReference type="EMBL" id="JH816104">
    <property type="protein sequence ID" value="EKC29099.1"/>
    <property type="molecule type" value="Genomic_DNA"/>
</dbReference>
<organism evidence="2">
    <name type="scientific">Magallana gigas</name>
    <name type="common">Pacific oyster</name>
    <name type="synonym">Crassostrea gigas</name>
    <dbReference type="NCBI Taxonomy" id="29159"/>
    <lineage>
        <taxon>Eukaryota</taxon>
        <taxon>Metazoa</taxon>
        <taxon>Spiralia</taxon>
        <taxon>Lophotrochozoa</taxon>
        <taxon>Mollusca</taxon>
        <taxon>Bivalvia</taxon>
        <taxon>Autobranchia</taxon>
        <taxon>Pteriomorphia</taxon>
        <taxon>Ostreida</taxon>
        <taxon>Ostreoidea</taxon>
        <taxon>Ostreidae</taxon>
        <taxon>Magallana</taxon>
    </lineage>
</organism>
<protein>
    <recommendedName>
        <fullName evidence="1">Condensation domain-containing protein</fullName>
    </recommendedName>
</protein>
<evidence type="ECO:0000313" key="2">
    <source>
        <dbReference type="EMBL" id="EKC29099.1"/>
    </source>
</evidence>
<dbReference type="AlphaFoldDB" id="K1QDI2"/>
<dbReference type="InterPro" id="IPR052058">
    <property type="entry name" value="Alcohol_O-acetyltransferase"/>
</dbReference>
<dbReference type="PANTHER" id="PTHR28037:SF1">
    <property type="entry name" value="ALCOHOL O-ACETYLTRANSFERASE 1-RELATED"/>
    <property type="match status" value="1"/>
</dbReference>
<feature type="domain" description="Condensation" evidence="1">
    <location>
        <begin position="64"/>
        <end position="206"/>
    </location>
</feature>
<evidence type="ECO:0000259" key="1">
    <source>
        <dbReference type="Pfam" id="PF00668"/>
    </source>
</evidence>
<reference evidence="2" key="1">
    <citation type="journal article" date="2012" name="Nature">
        <title>The oyster genome reveals stress adaptation and complexity of shell formation.</title>
        <authorList>
            <person name="Zhang G."/>
            <person name="Fang X."/>
            <person name="Guo X."/>
            <person name="Li L."/>
            <person name="Luo R."/>
            <person name="Xu F."/>
            <person name="Yang P."/>
            <person name="Zhang L."/>
            <person name="Wang X."/>
            <person name="Qi H."/>
            <person name="Xiong Z."/>
            <person name="Que H."/>
            <person name="Xie Y."/>
            <person name="Holland P.W."/>
            <person name="Paps J."/>
            <person name="Zhu Y."/>
            <person name="Wu F."/>
            <person name="Chen Y."/>
            <person name="Wang J."/>
            <person name="Peng C."/>
            <person name="Meng J."/>
            <person name="Yang L."/>
            <person name="Liu J."/>
            <person name="Wen B."/>
            <person name="Zhang N."/>
            <person name="Huang Z."/>
            <person name="Zhu Q."/>
            <person name="Feng Y."/>
            <person name="Mount A."/>
            <person name="Hedgecock D."/>
            <person name="Xu Z."/>
            <person name="Liu Y."/>
            <person name="Domazet-Loso T."/>
            <person name="Du Y."/>
            <person name="Sun X."/>
            <person name="Zhang S."/>
            <person name="Liu B."/>
            <person name="Cheng P."/>
            <person name="Jiang X."/>
            <person name="Li J."/>
            <person name="Fan D."/>
            <person name="Wang W."/>
            <person name="Fu W."/>
            <person name="Wang T."/>
            <person name="Wang B."/>
            <person name="Zhang J."/>
            <person name="Peng Z."/>
            <person name="Li Y."/>
            <person name="Li N."/>
            <person name="Wang J."/>
            <person name="Chen M."/>
            <person name="He Y."/>
            <person name="Tan F."/>
            <person name="Song X."/>
            <person name="Zheng Q."/>
            <person name="Huang R."/>
            <person name="Yang H."/>
            <person name="Du X."/>
            <person name="Chen L."/>
            <person name="Yang M."/>
            <person name="Gaffney P.M."/>
            <person name="Wang S."/>
            <person name="Luo L."/>
            <person name="She Z."/>
            <person name="Ming Y."/>
            <person name="Huang W."/>
            <person name="Zhang S."/>
            <person name="Huang B."/>
            <person name="Zhang Y."/>
            <person name="Qu T."/>
            <person name="Ni P."/>
            <person name="Miao G."/>
            <person name="Wang J."/>
            <person name="Wang Q."/>
            <person name="Steinberg C.E."/>
            <person name="Wang H."/>
            <person name="Li N."/>
            <person name="Qian L."/>
            <person name="Zhang G."/>
            <person name="Li Y."/>
            <person name="Yang H."/>
            <person name="Liu X."/>
            <person name="Wang J."/>
            <person name="Yin Y."/>
            <person name="Wang J."/>
        </authorList>
    </citation>
    <scope>NUCLEOTIDE SEQUENCE [LARGE SCALE GENOMIC DNA]</scope>
    <source>
        <strain evidence="2">05x7-T-G4-1.051#20</strain>
    </source>
</reference>
<dbReference type="InterPro" id="IPR023213">
    <property type="entry name" value="CAT-like_dom_sf"/>
</dbReference>
<dbReference type="PANTHER" id="PTHR28037">
    <property type="entry name" value="ALCOHOL O-ACETYLTRANSFERASE 1-RELATED"/>
    <property type="match status" value="1"/>
</dbReference>
<dbReference type="HOGENOM" id="CLU_544290_0_0_1"/>
<accession>K1QDI2</accession>
<proteinExistence type="predicted"/>
<name>K1QDI2_MAGGI</name>
<dbReference type="SUPFAM" id="SSF52777">
    <property type="entry name" value="CoA-dependent acyltransferases"/>
    <property type="match status" value="1"/>
</dbReference>
<dbReference type="Pfam" id="PF00668">
    <property type="entry name" value="Condensation"/>
    <property type="match status" value="1"/>
</dbReference>
<dbReference type="InParanoid" id="K1QDI2"/>
<dbReference type="GO" id="GO:0003824">
    <property type="term" value="F:catalytic activity"/>
    <property type="evidence" value="ECO:0007669"/>
    <property type="project" value="InterPro"/>
</dbReference>
<dbReference type="Gene3D" id="3.30.559.30">
    <property type="entry name" value="Nonribosomal peptide synthetase, condensation domain"/>
    <property type="match status" value="1"/>
</dbReference>
<gene>
    <name evidence="2" type="ORF">CGI_10019737</name>
</gene>
<sequence>MEKILINLGCSKQSSDALAEIRPSRMVDPGHFHFQYNDCLKMRYERKLGPLETMYHVYYIRGVDIYAQMATLMCEKFVTKAEVTEAMVCLLKRHPMLRMTIKETDKEYPEFKFVEMNPVKLDIQVSSSCDKETLLHDESCKSFAVKDGPLWRLTIVRNTNGEPIGPRANGHEFSFVFCFHHSLADGIYLRTLFADFIEFLDMVQRETIDASSVKEIEILPAIEYLLPLLNPNRRVVSLDCNSGDPSKFIDALPAYEAHFYDEIEQLRNQKQSTKSIRSHLQSTKSKKFLLQCKQNSVTVTGACIAASCIAFGQLIKSSIADDVKVLMIPVEIMVNMRRYTQQNSLYQAYPGVAAVHLPLTVKLPLVENPREHFWYLAKQCTDDINNKIISGYPLEYMSTEVAQEIHSTPNTGKSPYVLCITNMSTVDGIVKPNQRARFQLKEFPAMTQIGIDDMPIFYVGILSMAQELHLDIGHCQRYTSQSTAAKFSWNVMSMLQNYSNL</sequence>
<dbReference type="Gene3D" id="3.30.559.10">
    <property type="entry name" value="Chloramphenicol acetyltransferase-like domain"/>
    <property type="match status" value="1"/>
</dbReference>